<gene>
    <name evidence="2" type="ORF">I7X39_05330</name>
</gene>
<dbReference type="SUPFAM" id="SSF52540">
    <property type="entry name" value="P-loop containing nucleoside triphosphate hydrolases"/>
    <property type="match status" value="1"/>
</dbReference>
<protein>
    <submittedName>
        <fullName evidence="2">PD-(D/E)XK nuclease family protein</fullName>
    </submittedName>
</protein>
<proteinExistence type="predicted"/>
<dbReference type="Pfam" id="PF12705">
    <property type="entry name" value="PDDEXK_1"/>
    <property type="match status" value="1"/>
</dbReference>
<dbReference type="EMBL" id="JAEDAK010000003">
    <property type="protein sequence ID" value="MBH9576326.1"/>
    <property type="molecule type" value="Genomic_DNA"/>
</dbReference>
<dbReference type="InterPro" id="IPR011604">
    <property type="entry name" value="PDDEXK-like_dom_sf"/>
</dbReference>
<evidence type="ECO:0000313" key="3">
    <source>
        <dbReference type="Proteomes" id="UP000613266"/>
    </source>
</evidence>
<dbReference type="InterPro" id="IPR038726">
    <property type="entry name" value="PDDEXK_AddAB-type"/>
</dbReference>
<keyword evidence="3" id="KW-1185">Reference proteome</keyword>
<dbReference type="Proteomes" id="UP000613266">
    <property type="component" value="Unassembled WGS sequence"/>
</dbReference>
<dbReference type="RefSeq" id="WP_198109949.1">
    <property type="nucleotide sequence ID" value="NZ_JAEDAK010000003.1"/>
</dbReference>
<sequence length="846" mass="91763">METFWRQLAQWVRGRLQEAEIAPRDAVLLLPFVQQLPLARKAFGAGWAPRIETTRSLASALGPSSLPAPGQPSGDAATDALVARQLLLAQGLQVKDLPGGPRGLSLMCERLVELTQALVARAAEQAPPDREAWWRLASQRFQALQAAGAPAWESLLAQVALAWAQTAPAPATDALFHYPAKAWILLEVAQADPLARAVLSHSGAPHWVLNADGAPMAWLHAAQPRVRQAIAPDAQDMASRCAQQILEGAAQGQCTALIALDRSLVRRVLALLAPYGLRMADETGATLSAQAPAAALMHLLRAAHGGSMDELLAWMKGPLAPAAVTAADVDALEAWARRNGCAQWRGLAPARLPEPARVAWQLARESLARLDGAPRSLSLWLLGLRDLLRERCKLDERLGSLPGLSDLGEALWLTRNPWPGSAAEQALLELRVDAGEWLAWVDERLRNAVGSGQRSERPQLVITPLARALLRPFDRVLLAGCDQDAMALGRVAPALLPDAVAAELGLPHRAAAQQQQWESVCHLLRAPQVLLLRAASEAGAALEWGWAIQRLLALWPPLPDEADDRARLSLPPVPIGRAQAATPGWLPTRLSAAAAEALRVCPYRFFAQRRLGLAVAEELDLDPDGRDWGAWLHRVLALLHAELFGPEQAPARWQAAVARSLEELGLSDADALSLLALLERWREPYLRWWCAELARGAQVQDRERALSSRPWPEAPLHAVEWVGVADRIDSGPQRRLLDYKTGSVSGLKERLREPQEDTQLPFYQALLQDLGEPLDEAAYLGLDAQGEMALLPHPEVARSAARLRDGLADDLLALHAGAPLVALGEGAACAHCEARGLCRRDDWSSP</sequence>
<name>A0A931J0X4_9BURK</name>
<organism evidence="2 3">
    <name type="scientific">Inhella proteolytica</name>
    <dbReference type="NCBI Taxonomy" id="2795029"/>
    <lineage>
        <taxon>Bacteria</taxon>
        <taxon>Pseudomonadati</taxon>
        <taxon>Pseudomonadota</taxon>
        <taxon>Betaproteobacteria</taxon>
        <taxon>Burkholderiales</taxon>
        <taxon>Sphaerotilaceae</taxon>
        <taxon>Inhella</taxon>
    </lineage>
</organism>
<dbReference type="InterPro" id="IPR027417">
    <property type="entry name" value="P-loop_NTPase"/>
</dbReference>
<evidence type="ECO:0000259" key="1">
    <source>
        <dbReference type="Pfam" id="PF12705"/>
    </source>
</evidence>
<dbReference type="AlphaFoldDB" id="A0A931J0X4"/>
<feature type="domain" description="PD-(D/E)XK endonuclease-like" evidence="1">
    <location>
        <begin position="589"/>
        <end position="839"/>
    </location>
</feature>
<reference evidence="2" key="1">
    <citation type="submission" date="2020-12" db="EMBL/GenBank/DDBJ databases">
        <title>The genome sequence of Inhella sp. 1Y17.</title>
        <authorList>
            <person name="Liu Y."/>
        </authorList>
    </citation>
    <scope>NUCLEOTIDE SEQUENCE</scope>
    <source>
        <strain evidence="2">1Y17</strain>
    </source>
</reference>
<comment type="caution">
    <text evidence="2">The sequence shown here is derived from an EMBL/GenBank/DDBJ whole genome shotgun (WGS) entry which is preliminary data.</text>
</comment>
<accession>A0A931J0X4</accession>
<dbReference type="Gene3D" id="3.90.320.10">
    <property type="match status" value="1"/>
</dbReference>
<evidence type="ECO:0000313" key="2">
    <source>
        <dbReference type="EMBL" id="MBH9576326.1"/>
    </source>
</evidence>